<accession>A0A0G1UZ67</accession>
<dbReference type="Proteomes" id="UP000034637">
    <property type="component" value="Unassembled WGS sequence"/>
</dbReference>
<evidence type="ECO:0000313" key="2">
    <source>
        <dbReference type="EMBL" id="KKU99442.1"/>
    </source>
</evidence>
<reference evidence="2 3" key="1">
    <citation type="journal article" date="2015" name="Nature">
        <title>rRNA introns, odd ribosomes, and small enigmatic genomes across a large radiation of phyla.</title>
        <authorList>
            <person name="Brown C.T."/>
            <person name="Hug L.A."/>
            <person name="Thomas B.C."/>
            <person name="Sharon I."/>
            <person name="Castelle C.J."/>
            <person name="Singh A."/>
            <person name="Wilkins M.J."/>
            <person name="Williams K.H."/>
            <person name="Banfield J.F."/>
        </authorList>
    </citation>
    <scope>NUCLEOTIDE SEQUENCE [LARGE SCALE GENOMIC DNA]</scope>
</reference>
<dbReference type="EMBL" id="LCPP01000032">
    <property type="protein sequence ID" value="KKU99442.1"/>
    <property type="molecule type" value="Genomic_DNA"/>
</dbReference>
<proteinExistence type="predicted"/>
<dbReference type="AlphaFoldDB" id="A0A0G1UZ67"/>
<evidence type="ECO:0000256" key="1">
    <source>
        <dbReference type="SAM" id="Phobius"/>
    </source>
</evidence>
<evidence type="ECO:0000313" key="3">
    <source>
        <dbReference type="Proteomes" id="UP000034637"/>
    </source>
</evidence>
<sequence>MSDELKKIDLAPVTKDLSSVRAKRVFPWKVLFVPLGVFIVMLVVIGLMLLPIRGVIAKAKDVASSGTAAAEAIKNQDLEKTKNVNLRLSRKTLLKLKAKAMAEGIPYQTLASSILHKYVSQ</sequence>
<protein>
    <submittedName>
        <fullName evidence="2">Uncharacterized protein</fullName>
    </submittedName>
</protein>
<gene>
    <name evidence="2" type="ORF">UY33_C0032G0036</name>
</gene>
<keyword evidence="1" id="KW-1133">Transmembrane helix</keyword>
<organism evidence="2 3">
    <name type="scientific">Candidatus Amesbacteria bacterium GW2011_GWA1_48_9</name>
    <dbReference type="NCBI Taxonomy" id="1618355"/>
    <lineage>
        <taxon>Bacteria</taxon>
        <taxon>Candidatus Amesiibacteriota</taxon>
    </lineage>
</organism>
<keyword evidence="1" id="KW-0812">Transmembrane</keyword>
<feature type="transmembrane region" description="Helical" evidence="1">
    <location>
        <begin position="31"/>
        <end position="50"/>
    </location>
</feature>
<keyword evidence="1" id="KW-0472">Membrane</keyword>
<comment type="caution">
    <text evidence="2">The sequence shown here is derived from an EMBL/GenBank/DDBJ whole genome shotgun (WGS) entry which is preliminary data.</text>
</comment>
<name>A0A0G1UZ67_9BACT</name>